<dbReference type="Pfam" id="PF05685">
    <property type="entry name" value="Uma2"/>
    <property type="match status" value="1"/>
</dbReference>
<organism evidence="2 3">
    <name type="scientific">Limnoraphis robusta CS-951</name>
    <dbReference type="NCBI Taxonomy" id="1637645"/>
    <lineage>
        <taxon>Bacteria</taxon>
        <taxon>Bacillati</taxon>
        <taxon>Cyanobacteriota</taxon>
        <taxon>Cyanophyceae</taxon>
        <taxon>Oscillatoriophycideae</taxon>
        <taxon>Oscillatoriales</taxon>
        <taxon>Sirenicapillariaceae</taxon>
        <taxon>Limnoraphis</taxon>
    </lineage>
</organism>
<protein>
    <recommendedName>
        <fullName evidence="1">Putative restriction endonuclease domain-containing protein</fullName>
    </recommendedName>
</protein>
<reference evidence="2 3" key="1">
    <citation type="submission" date="2015-06" db="EMBL/GenBank/DDBJ databases">
        <title>Draft genome assembly of filamentous brackish cyanobacterium Limnoraphis robusta strain CS-951.</title>
        <authorList>
            <person name="Willis A."/>
            <person name="Parks M."/>
            <person name="Burford M.A."/>
        </authorList>
    </citation>
    <scope>NUCLEOTIDE SEQUENCE [LARGE SCALE GENOMIC DNA]</scope>
    <source>
        <strain evidence="2 3">CS-951</strain>
    </source>
</reference>
<evidence type="ECO:0000259" key="1">
    <source>
        <dbReference type="Pfam" id="PF05685"/>
    </source>
</evidence>
<proteinExistence type="predicted"/>
<dbReference type="Proteomes" id="UP000033607">
    <property type="component" value="Unassembled WGS sequence"/>
</dbReference>
<dbReference type="AlphaFoldDB" id="A0A0F5YIL6"/>
<dbReference type="CDD" id="cd06260">
    <property type="entry name" value="DUF820-like"/>
    <property type="match status" value="1"/>
</dbReference>
<dbReference type="EMBL" id="LATL02000233">
    <property type="protein sequence ID" value="KKD38726.1"/>
    <property type="molecule type" value="Genomic_DNA"/>
</dbReference>
<feature type="domain" description="Putative restriction endonuclease" evidence="1">
    <location>
        <begin position="25"/>
        <end position="172"/>
    </location>
</feature>
<dbReference type="PANTHER" id="PTHR33352:SF3">
    <property type="entry name" value="SLR1612 PROTEIN"/>
    <property type="match status" value="1"/>
</dbReference>
<sequence>MEEFPNWQDEVQAPDLSHIITEDDTPMDNIFSEKQQRLLVSSIYSSFSPGIPFLATANIGLFYGLNKPPLVPDVLLSLEVEMPQDWSQKQNRSYFVWQQGKPPELAVEMVSNKVGKELGSKLKDYAHAGVAYYVIFDPLQQILRENEKLRIYQLQGGQYVEFENHFLELIQLGLTLWDGAFEGQQHIWLRWCDREGEILRTGDERAENERQRAEKLAQLLRERGINPDD</sequence>
<dbReference type="InterPro" id="IPR008538">
    <property type="entry name" value="Uma2"/>
</dbReference>
<dbReference type="PANTHER" id="PTHR33352">
    <property type="entry name" value="SLR1095 PROTEIN"/>
    <property type="match status" value="1"/>
</dbReference>
<dbReference type="PATRIC" id="fig|1637645.4.peg.4609"/>
<dbReference type="InterPro" id="IPR011335">
    <property type="entry name" value="Restrct_endonuc-II-like"/>
</dbReference>
<dbReference type="Gene3D" id="3.90.1570.10">
    <property type="entry name" value="tt1808, chain A"/>
    <property type="match status" value="1"/>
</dbReference>
<comment type="caution">
    <text evidence="2">The sequence shown here is derived from an EMBL/GenBank/DDBJ whole genome shotgun (WGS) entry which is preliminary data.</text>
</comment>
<dbReference type="SUPFAM" id="SSF52980">
    <property type="entry name" value="Restriction endonuclease-like"/>
    <property type="match status" value="1"/>
</dbReference>
<evidence type="ECO:0000313" key="3">
    <source>
        <dbReference type="Proteomes" id="UP000033607"/>
    </source>
</evidence>
<gene>
    <name evidence="2" type="ORF">WN50_07330</name>
</gene>
<evidence type="ECO:0000313" key="2">
    <source>
        <dbReference type="EMBL" id="KKD38726.1"/>
    </source>
</evidence>
<name>A0A0F5YIL6_9CYAN</name>
<accession>A0A0F5YIL6</accession>
<dbReference type="InterPro" id="IPR012296">
    <property type="entry name" value="Nuclease_put_TT1808"/>
</dbReference>